<gene>
    <name evidence="2" type="ORF">MAMT_01421</name>
</gene>
<dbReference type="NCBIfam" id="NF038335">
    <property type="entry name" value="YPO0640_fam"/>
    <property type="match status" value="1"/>
</dbReference>
<evidence type="ECO:0008006" key="4">
    <source>
        <dbReference type="Google" id="ProtNLM"/>
    </source>
</evidence>
<dbReference type="EMBL" id="CABFVA020000075">
    <property type="protein sequence ID" value="VVM06830.1"/>
    <property type="molecule type" value="Genomic_DNA"/>
</dbReference>
<feature type="region of interest" description="Disordered" evidence="1">
    <location>
        <begin position="150"/>
        <end position="208"/>
    </location>
</feature>
<sequence length="208" mass="23858">MNYKTYVALVNEEEQAAGFRPFVGRPLARVQAYAQEVEERYGIRIPADYLDLLLLADGLAHNGVVFYAIDQEEEGDQFLPGLMAENLATQNFRRQPEYLLLGHSDLFRYAYSFPERKYFALHADTLEPAAEFSSFNELMVNALKHEALGLFDEDEEEEEDREEGPFDEDFEEEPLEDEVGGSPCEDVQKGTAPEKPKRKKKNTPPEKR</sequence>
<feature type="compositionally biased region" description="Basic and acidic residues" evidence="1">
    <location>
        <begin position="186"/>
        <end position="195"/>
    </location>
</feature>
<protein>
    <recommendedName>
        <fullName evidence="4">Knr4/Smi1-like domain-containing protein</fullName>
    </recommendedName>
</protein>
<keyword evidence="3" id="KW-1185">Reference proteome</keyword>
<evidence type="ECO:0000256" key="1">
    <source>
        <dbReference type="SAM" id="MobiDB-lite"/>
    </source>
</evidence>
<evidence type="ECO:0000313" key="2">
    <source>
        <dbReference type="EMBL" id="VVM06830.1"/>
    </source>
</evidence>
<dbReference type="SUPFAM" id="SSF160631">
    <property type="entry name" value="SMI1/KNR4-like"/>
    <property type="match status" value="1"/>
</dbReference>
<feature type="compositionally biased region" description="Acidic residues" evidence="1">
    <location>
        <begin position="151"/>
        <end position="179"/>
    </location>
</feature>
<reference evidence="2 3" key="1">
    <citation type="submission" date="2019-09" db="EMBL/GenBank/DDBJ databases">
        <authorList>
            <person name="Cremers G."/>
        </authorList>
    </citation>
    <scope>NUCLEOTIDE SEQUENCE [LARGE SCALE GENOMIC DNA]</scope>
    <source>
        <strain evidence="2">4A</strain>
    </source>
</reference>
<dbReference type="RefSeq" id="WP_178086987.1">
    <property type="nucleotide sequence ID" value="NZ_CABFVA020000075.1"/>
</dbReference>
<evidence type="ECO:0000313" key="3">
    <source>
        <dbReference type="Proteomes" id="UP000334923"/>
    </source>
</evidence>
<dbReference type="Proteomes" id="UP000334923">
    <property type="component" value="Unassembled WGS sequence"/>
</dbReference>
<accession>A0A5E6MD09</accession>
<organism evidence="2 3">
    <name type="scientific">Methylacidimicrobium tartarophylax</name>
    <dbReference type="NCBI Taxonomy" id="1041768"/>
    <lineage>
        <taxon>Bacteria</taxon>
        <taxon>Pseudomonadati</taxon>
        <taxon>Verrucomicrobiota</taxon>
        <taxon>Methylacidimicrobium</taxon>
    </lineage>
</organism>
<dbReference type="AlphaFoldDB" id="A0A5E6MD09"/>
<name>A0A5E6MD09_9BACT</name>
<proteinExistence type="predicted"/>
<dbReference type="InterPro" id="IPR037883">
    <property type="entry name" value="Knr4/Smi1-like_sf"/>
</dbReference>